<evidence type="ECO:0000313" key="1">
    <source>
        <dbReference type="EMBL" id="GGE20182.1"/>
    </source>
</evidence>
<dbReference type="EMBL" id="BMKM01000003">
    <property type="protein sequence ID" value="GGE20182.1"/>
    <property type="molecule type" value="Genomic_DNA"/>
</dbReference>
<protein>
    <submittedName>
        <fullName evidence="1">Uncharacterized protein</fullName>
    </submittedName>
</protein>
<reference evidence="1" key="2">
    <citation type="submission" date="2020-09" db="EMBL/GenBank/DDBJ databases">
        <authorList>
            <person name="Sun Q."/>
            <person name="Zhou Y."/>
        </authorList>
    </citation>
    <scope>NUCLEOTIDE SEQUENCE</scope>
    <source>
        <strain evidence="1">CGMCC 1.15966</strain>
    </source>
</reference>
<comment type="caution">
    <text evidence="1">The sequence shown here is derived from an EMBL/GenBank/DDBJ whole genome shotgun (WGS) entry which is preliminary data.</text>
</comment>
<organism evidence="1 2">
    <name type="scientific">Sphingobacterium cellulitidis</name>
    <dbReference type="NCBI Taxonomy" id="1768011"/>
    <lineage>
        <taxon>Bacteria</taxon>
        <taxon>Pseudomonadati</taxon>
        <taxon>Bacteroidota</taxon>
        <taxon>Sphingobacteriia</taxon>
        <taxon>Sphingobacteriales</taxon>
        <taxon>Sphingobacteriaceae</taxon>
        <taxon>Sphingobacterium</taxon>
    </lineage>
</organism>
<accession>A0A8H9KVJ0</accession>
<name>A0A8H9KVJ0_9SPHI</name>
<sequence length="147" mass="16016">MVGTLILGSCGSSQKNAAEYNNAIITVINGNEAHISNMNAAMTSADYAKAETVRSEWEKSLSTDIKKVEDLGDFNGDGDFQNAVVAGLKEYQKIVTDSYPKLIEIRKNNVQDPATESKLLDEINNAFESAANNVNKASDAFETKYNK</sequence>
<gene>
    <name evidence="1" type="ORF">GCM10011516_17280</name>
</gene>
<keyword evidence="2" id="KW-1185">Reference proteome</keyword>
<evidence type="ECO:0000313" key="2">
    <source>
        <dbReference type="Proteomes" id="UP000614460"/>
    </source>
</evidence>
<dbReference type="AlphaFoldDB" id="A0A8H9KVJ0"/>
<reference evidence="1" key="1">
    <citation type="journal article" date="2014" name="Int. J. Syst. Evol. Microbiol.">
        <title>Complete genome sequence of Corynebacterium casei LMG S-19264T (=DSM 44701T), isolated from a smear-ripened cheese.</title>
        <authorList>
            <consortium name="US DOE Joint Genome Institute (JGI-PGF)"/>
            <person name="Walter F."/>
            <person name="Albersmeier A."/>
            <person name="Kalinowski J."/>
            <person name="Ruckert C."/>
        </authorList>
    </citation>
    <scope>NUCLEOTIDE SEQUENCE</scope>
    <source>
        <strain evidence="1">CGMCC 1.15966</strain>
    </source>
</reference>
<dbReference type="Proteomes" id="UP000614460">
    <property type="component" value="Unassembled WGS sequence"/>
</dbReference>
<proteinExistence type="predicted"/>